<dbReference type="EnsemblMetazoa" id="CapteT222242">
    <property type="protein sequence ID" value="CapteP222242"/>
    <property type="gene ID" value="CapteG222242"/>
</dbReference>
<dbReference type="Proteomes" id="UP000014760">
    <property type="component" value="Unassembled WGS sequence"/>
</dbReference>
<sequence length="171" mass="19613">MYFSGCLLLALLAGVTAWKTCDPVFHDSIQTTKEKEYFRAEVYDLKAKQAAFVIQIKGCRNARIRLMTEADNLISPGYNLNIDTRNFPGWCTAMNVRSGTGFSMAHFAKHPKLLDCNEYRDIWVTWDYDARRLAIGTGTDPNSNEQGFHVYRGNELYDVRYVWLLLLALTL</sequence>
<evidence type="ECO:0000313" key="4">
    <source>
        <dbReference type="Proteomes" id="UP000014760"/>
    </source>
</evidence>
<feature type="chain" id="PRO_5008788168" description="Farnesoic acid O-methyl transferase domain-containing protein" evidence="1">
    <location>
        <begin position="18"/>
        <end position="171"/>
    </location>
</feature>
<dbReference type="EMBL" id="AMQN01023720">
    <property type="status" value="NOT_ANNOTATED_CDS"/>
    <property type="molecule type" value="Genomic_DNA"/>
</dbReference>
<feature type="signal peptide" evidence="1">
    <location>
        <begin position="1"/>
        <end position="17"/>
    </location>
</feature>
<reference evidence="2 4" key="2">
    <citation type="journal article" date="2013" name="Nature">
        <title>Insights into bilaterian evolution from three spiralian genomes.</title>
        <authorList>
            <person name="Simakov O."/>
            <person name="Marletaz F."/>
            <person name="Cho S.J."/>
            <person name="Edsinger-Gonzales E."/>
            <person name="Havlak P."/>
            <person name="Hellsten U."/>
            <person name="Kuo D.H."/>
            <person name="Larsson T."/>
            <person name="Lv J."/>
            <person name="Arendt D."/>
            <person name="Savage R."/>
            <person name="Osoegawa K."/>
            <person name="de Jong P."/>
            <person name="Grimwood J."/>
            <person name="Chapman J.A."/>
            <person name="Shapiro H."/>
            <person name="Aerts A."/>
            <person name="Otillar R.P."/>
            <person name="Terry A.Y."/>
            <person name="Boore J.L."/>
            <person name="Grigoriev I.V."/>
            <person name="Lindberg D.R."/>
            <person name="Seaver E.C."/>
            <person name="Weisblat D.A."/>
            <person name="Putnam N.H."/>
            <person name="Rokhsar D.S."/>
        </authorList>
    </citation>
    <scope>NUCLEOTIDE SEQUENCE</scope>
    <source>
        <strain evidence="2 4">I ESC-2004</strain>
    </source>
</reference>
<reference evidence="3" key="3">
    <citation type="submission" date="2015-06" db="UniProtKB">
        <authorList>
            <consortium name="EnsemblMetazoa"/>
        </authorList>
    </citation>
    <scope>IDENTIFICATION</scope>
</reference>
<reference evidence="4" key="1">
    <citation type="submission" date="2012-12" db="EMBL/GenBank/DDBJ databases">
        <authorList>
            <person name="Hellsten U."/>
            <person name="Grimwood J."/>
            <person name="Chapman J.A."/>
            <person name="Shapiro H."/>
            <person name="Aerts A."/>
            <person name="Otillar R.P."/>
            <person name="Terry A.Y."/>
            <person name="Boore J.L."/>
            <person name="Simakov O."/>
            <person name="Marletaz F."/>
            <person name="Cho S.-J."/>
            <person name="Edsinger-Gonzales E."/>
            <person name="Havlak P."/>
            <person name="Kuo D.-H."/>
            <person name="Larsson T."/>
            <person name="Lv J."/>
            <person name="Arendt D."/>
            <person name="Savage R."/>
            <person name="Osoegawa K."/>
            <person name="de Jong P."/>
            <person name="Lindberg D.R."/>
            <person name="Seaver E.C."/>
            <person name="Weisblat D.A."/>
            <person name="Putnam N.H."/>
            <person name="Grigoriev I.V."/>
            <person name="Rokhsar D.S."/>
        </authorList>
    </citation>
    <scope>NUCLEOTIDE SEQUENCE</scope>
    <source>
        <strain evidence="4">I ESC-2004</strain>
    </source>
</reference>
<evidence type="ECO:0000313" key="2">
    <source>
        <dbReference type="EMBL" id="ELU05012.1"/>
    </source>
</evidence>
<evidence type="ECO:0000256" key="1">
    <source>
        <dbReference type="SAM" id="SignalP"/>
    </source>
</evidence>
<evidence type="ECO:0008006" key="5">
    <source>
        <dbReference type="Google" id="ProtNLM"/>
    </source>
</evidence>
<dbReference type="AlphaFoldDB" id="R7UM50"/>
<name>R7UM50_CAPTE</name>
<keyword evidence="1" id="KW-0732">Signal</keyword>
<dbReference type="HOGENOM" id="CLU_1564369_0_0_1"/>
<accession>R7UM50</accession>
<organism evidence="2">
    <name type="scientific">Capitella teleta</name>
    <name type="common">Polychaete worm</name>
    <dbReference type="NCBI Taxonomy" id="283909"/>
    <lineage>
        <taxon>Eukaryota</taxon>
        <taxon>Metazoa</taxon>
        <taxon>Spiralia</taxon>
        <taxon>Lophotrochozoa</taxon>
        <taxon>Annelida</taxon>
        <taxon>Polychaeta</taxon>
        <taxon>Sedentaria</taxon>
        <taxon>Scolecida</taxon>
        <taxon>Capitellidae</taxon>
        <taxon>Capitella</taxon>
    </lineage>
</organism>
<protein>
    <recommendedName>
        <fullName evidence="5">Farnesoic acid O-methyl transferase domain-containing protein</fullName>
    </recommendedName>
</protein>
<evidence type="ECO:0000313" key="3">
    <source>
        <dbReference type="EnsemblMetazoa" id="CapteP222242"/>
    </source>
</evidence>
<dbReference type="EMBL" id="KB301885">
    <property type="protein sequence ID" value="ELU05012.1"/>
    <property type="molecule type" value="Genomic_DNA"/>
</dbReference>
<proteinExistence type="predicted"/>
<gene>
    <name evidence="2" type="ORF">CAPTEDRAFT_222242</name>
</gene>
<keyword evidence="4" id="KW-1185">Reference proteome</keyword>